<proteinExistence type="predicted"/>
<keyword evidence="1" id="KW-1133">Transmembrane helix</keyword>
<reference evidence="3 4" key="1">
    <citation type="submission" date="2013-04" db="EMBL/GenBank/DDBJ databases">
        <title>The Genome Sequence of Bartonella bacilliformis Ver097.</title>
        <authorList>
            <consortium name="The Broad Institute Genomics Platform"/>
            <consortium name="The Broad Institute Genome Sequencing Center for Infectious Disease"/>
            <person name="Feldgarden M."/>
            <person name="Kirby J."/>
            <person name="Birtles R."/>
            <person name="Dasch G."/>
            <person name="Hendrix L."/>
            <person name="Koehler J."/>
            <person name="Walker B."/>
            <person name="Young S.K."/>
            <person name="Zeng Q."/>
            <person name="Gargeya S."/>
            <person name="Fitzgerald M."/>
            <person name="Haas B."/>
            <person name="Abouelleil A."/>
            <person name="Allen A.W."/>
            <person name="Alvarado L."/>
            <person name="Arachchi H.M."/>
            <person name="Berlin A.M."/>
            <person name="Chapman S.B."/>
            <person name="Gainer-Dewar J."/>
            <person name="Goldberg J."/>
            <person name="Griggs A."/>
            <person name="Gujja S."/>
            <person name="Hansen M."/>
            <person name="Howarth C."/>
            <person name="Imamovic A."/>
            <person name="Ireland A."/>
            <person name="Larimer J."/>
            <person name="McCowan C."/>
            <person name="Murphy C."/>
            <person name="Pearson M."/>
            <person name="Poon T.W."/>
            <person name="Priest M."/>
            <person name="Roberts A."/>
            <person name="Saif S."/>
            <person name="Shea T."/>
            <person name="Sisk P."/>
            <person name="Sykes S."/>
            <person name="Wortman J."/>
            <person name="Nusbaum C."/>
            <person name="Birren B."/>
        </authorList>
    </citation>
    <scope>NUCLEOTIDE SEQUENCE [LARGE SCALE GENOMIC DNA]</scope>
    <source>
        <strain evidence="3 4">Ver097</strain>
    </source>
</reference>
<keyword evidence="1" id="KW-0812">Transmembrane</keyword>
<evidence type="ECO:0000313" key="3">
    <source>
        <dbReference type="EMBL" id="KEG19300.1"/>
    </source>
</evidence>
<gene>
    <name evidence="3" type="ORF">H710_01081</name>
</gene>
<dbReference type="Pfam" id="PF20061">
    <property type="entry name" value="DUF6460"/>
    <property type="match status" value="1"/>
</dbReference>
<dbReference type="RefSeq" id="WP_041849790.1">
    <property type="nucleotide sequence ID" value="NZ_KL503805.1"/>
</dbReference>
<feature type="domain" description="DUF6460" evidence="2">
    <location>
        <begin position="57"/>
        <end position="90"/>
    </location>
</feature>
<dbReference type="HOGENOM" id="CLU_167396_0_0_5"/>
<dbReference type="InterPro" id="IPR045594">
    <property type="entry name" value="DUF6460"/>
</dbReference>
<protein>
    <recommendedName>
        <fullName evidence="2">DUF6460 domain-containing protein</fullName>
    </recommendedName>
</protein>
<evidence type="ECO:0000313" key="4">
    <source>
        <dbReference type="Proteomes" id="UP000031740"/>
    </source>
</evidence>
<dbReference type="AlphaFoldDB" id="A0A072R0N6"/>
<sequence length="92" mass="10279">MHKKNLFNSLHSFLGDTPGRITFKLLIFSVIAGIVMNLFGWTPIRLIEGIIKYLQALWNAGFITFINLVHLAATGAVIVVPVFLISRILSKK</sequence>
<comment type="caution">
    <text evidence="3">The sequence shown here is derived from an EMBL/GenBank/DDBJ whole genome shotgun (WGS) entry which is preliminary data.</text>
</comment>
<name>A0A072R0N6_BARBA</name>
<dbReference type="EMBL" id="ASIV01000006">
    <property type="protein sequence ID" value="KEG19300.1"/>
    <property type="molecule type" value="Genomic_DNA"/>
</dbReference>
<feature type="transmembrane region" description="Helical" evidence="1">
    <location>
        <begin position="21"/>
        <end position="42"/>
    </location>
</feature>
<evidence type="ECO:0000256" key="1">
    <source>
        <dbReference type="SAM" id="Phobius"/>
    </source>
</evidence>
<dbReference type="PATRIC" id="fig|1293911.3.peg.1119"/>
<feature type="transmembrane region" description="Helical" evidence="1">
    <location>
        <begin position="62"/>
        <end position="85"/>
    </location>
</feature>
<evidence type="ECO:0000259" key="2">
    <source>
        <dbReference type="Pfam" id="PF20061"/>
    </source>
</evidence>
<keyword evidence="1" id="KW-0472">Membrane</keyword>
<accession>A0A072R0N6</accession>
<dbReference type="Proteomes" id="UP000031740">
    <property type="component" value="Unassembled WGS sequence"/>
</dbReference>
<organism evidence="3 4">
    <name type="scientific">Bartonella bacilliformis Ver097</name>
    <dbReference type="NCBI Taxonomy" id="1293911"/>
    <lineage>
        <taxon>Bacteria</taxon>
        <taxon>Pseudomonadati</taxon>
        <taxon>Pseudomonadota</taxon>
        <taxon>Alphaproteobacteria</taxon>
        <taxon>Hyphomicrobiales</taxon>
        <taxon>Bartonellaceae</taxon>
        <taxon>Bartonella</taxon>
    </lineage>
</organism>
<dbReference type="STRING" id="1293911.H710_01081"/>